<reference evidence="1" key="1">
    <citation type="submission" date="2021-04" db="EMBL/GenBank/DDBJ databases">
        <authorList>
            <consortium name="Wellcome Sanger Institute Data Sharing"/>
        </authorList>
    </citation>
    <scope>NUCLEOTIDE SEQUENCE [LARGE SCALE GENOMIC DNA]</scope>
</reference>
<sequence>MYIYTSISSPLSGRLFGDDVGRHHRLTVLVLCFTDVVSKVDGLHVFYSHDALGDARGVAHPPVNQPPGGVDVNRAAVLNNITNMIYCHYVICWC</sequence>
<organism evidence="1 2">
    <name type="scientific">Sparus aurata</name>
    <name type="common">Gilthead sea bream</name>
    <dbReference type="NCBI Taxonomy" id="8175"/>
    <lineage>
        <taxon>Eukaryota</taxon>
        <taxon>Metazoa</taxon>
        <taxon>Chordata</taxon>
        <taxon>Craniata</taxon>
        <taxon>Vertebrata</taxon>
        <taxon>Euteleostomi</taxon>
        <taxon>Actinopterygii</taxon>
        <taxon>Neopterygii</taxon>
        <taxon>Teleostei</taxon>
        <taxon>Neoteleostei</taxon>
        <taxon>Acanthomorphata</taxon>
        <taxon>Eupercaria</taxon>
        <taxon>Spariformes</taxon>
        <taxon>Sparidae</taxon>
        <taxon>Sparus</taxon>
    </lineage>
</organism>
<dbReference type="AlphaFoldDB" id="A0A671YET6"/>
<keyword evidence="2" id="KW-1185">Reference proteome</keyword>
<reference evidence="1" key="2">
    <citation type="submission" date="2025-08" db="UniProtKB">
        <authorList>
            <consortium name="Ensembl"/>
        </authorList>
    </citation>
    <scope>IDENTIFICATION</scope>
</reference>
<evidence type="ECO:0000313" key="1">
    <source>
        <dbReference type="Ensembl" id="ENSSAUP00010062246.1"/>
    </source>
</evidence>
<reference evidence="1" key="3">
    <citation type="submission" date="2025-09" db="UniProtKB">
        <authorList>
            <consortium name="Ensembl"/>
        </authorList>
    </citation>
    <scope>IDENTIFICATION</scope>
</reference>
<accession>A0A671YET6</accession>
<proteinExistence type="predicted"/>
<protein>
    <submittedName>
        <fullName evidence="1">Uncharacterized protein</fullName>
    </submittedName>
</protein>
<dbReference type="GeneTree" id="ENSGT01060000249241"/>
<dbReference type="InParanoid" id="A0A671YET6"/>
<dbReference type="Ensembl" id="ENSSAUT00010065277.1">
    <property type="protein sequence ID" value="ENSSAUP00010062246.1"/>
    <property type="gene ID" value="ENSSAUG00010025144.1"/>
</dbReference>
<name>A0A671YET6_SPAAU</name>
<evidence type="ECO:0000313" key="2">
    <source>
        <dbReference type="Proteomes" id="UP000472265"/>
    </source>
</evidence>
<dbReference type="Proteomes" id="UP000472265">
    <property type="component" value="Chromosome 18"/>
</dbReference>